<comment type="caution">
    <text evidence="1">The sequence shown here is derived from an EMBL/GenBank/DDBJ whole genome shotgun (WGS) entry which is preliminary data.</text>
</comment>
<protein>
    <submittedName>
        <fullName evidence="1">Uncharacterized protein</fullName>
    </submittedName>
</protein>
<reference evidence="1" key="1">
    <citation type="submission" date="2022-07" db="EMBL/GenBank/DDBJ databases">
        <title>Genome Sequence of Lecanicillium saksenae.</title>
        <authorList>
            <person name="Buettner E."/>
        </authorList>
    </citation>
    <scope>NUCLEOTIDE SEQUENCE</scope>
    <source>
        <strain evidence="1">VT-O1</strain>
    </source>
</reference>
<dbReference type="Proteomes" id="UP001148737">
    <property type="component" value="Unassembled WGS sequence"/>
</dbReference>
<proteinExistence type="predicted"/>
<dbReference type="EMBL" id="JANAKD010000226">
    <property type="protein sequence ID" value="KAJ3496033.1"/>
    <property type="molecule type" value="Genomic_DNA"/>
</dbReference>
<keyword evidence="2" id="KW-1185">Reference proteome</keyword>
<sequence>MDTAPVLSPIESIILDLPPSCLQFCRRYHSYFVIGTYNLHPEKGEAIESADVDSCREKKSQSRNGSLLVYHIGNENSPRLSLVQTVSQPSALLDIRFNNEYQPNADILAAVSSTGTLAIFRLNGNDKSAPLQHLATSRCDDLDEDVLFLQCKWHPYLPNVVAVTTSTGSARLLYLDPQWKISQYANVNIPNSLEAWSIAISPVAHSESNASEATVYCGGDDSILRYTSCSWATGDPFALPEEQYSPMQVKGQHGAGVTAILPLDLNVVGGGRVVITGSYDDHIRVFIIHDLHKSYGARRVEQVLEENLEGGVWRLDLISLAKDDAGTCIAILASLATSITRATAIPFNVQLPRKYHGFLGDHPNIYIRSFLSLVHAAKNLRIVAFSFTFASSSMLLR</sequence>
<evidence type="ECO:0000313" key="2">
    <source>
        <dbReference type="Proteomes" id="UP001148737"/>
    </source>
</evidence>
<evidence type="ECO:0000313" key="1">
    <source>
        <dbReference type="EMBL" id="KAJ3496033.1"/>
    </source>
</evidence>
<gene>
    <name evidence="1" type="ORF">NLG97_g2960</name>
</gene>
<name>A0ACC1R0U9_9HYPO</name>
<organism evidence="1 2">
    <name type="scientific">Lecanicillium saksenae</name>
    <dbReference type="NCBI Taxonomy" id="468837"/>
    <lineage>
        <taxon>Eukaryota</taxon>
        <taxon>Fungi</taxon>
        <taxon>Dikarya</taxon>
        <taxon>Ascomycota</taxon>
        <taxon>Pezizomycotina</taxon>
        <taxon>Sordariomycetes</taxon>
        <taxon>Hypocreomycetidae</taxon>
        <taxon>Hypocreales</taxon>
        <taxon>Cordycipitaceae</taxon>
        <taxon>Lecanicillium</taxon>
    </lineage>
</organism>
<accession>A0ACC1R0U9</accession>